<protein>
    <submittedName>
        <fullName evidence="1">Uncharacterized protein</fullName>
    </submittedName>
</protein>
<accession>A0A3M7SM02</accession>
<reference evidence="1 2" key="1">
    <citation type="journal article" date="2018" name="Sci. Rep.">
        <title>Genomic signatures of local adaptation to the degree of environmental predictability in rotifers.</title>
        <authorList>
            <person name="Franch-Gras L."/>
            <person name="Hahn C."/>
            <person name="Garcia-Roger E.M."/>
            <person name="Carmona M.J."/>
            <person name="Serra M."/>
            <person name="Gomez A."/>
        </authorList>
    </citation>
    <scope>NUCLEOTIDE SEQUENCE [LARGE SCALE GENOMIC DNA]</scope>
    <source>
        <strain evidence="1">HYR1</strain>
    </source>
</reference>
<keyword evidence="2" id="KW-1185">Reference proteome</keyword>
<evidence type="ECO:0000313" key="2">
    <source>
        <dbReference type="Proteomes" id="UP000276133"/>
    </source>
</evidence>
<organism evidence="1 2">
    <name type="scientific">Brachionus plicatilis</name>
    <name type="common">Marine rotifer</name>
    <name type="synonym">Brachionus muelleri</name>
    <dbReference type="NCBI Taxonomy" id="10195"/>
    <lineage>
        <taxon>Eukaryota</taxon>
        <taxon>Metazoa</taxon>
        <taxon>Spiralia</taxon>
        <taxon>Gnathifera</taxon>
        <taxon>Rotifera</taxon>
        <taxon>Eurotatoria</taxon>
        <taxon>Monogononta</taxon>
        <taxon>Pseudotrocha</taxon>
        <taxon>Ploima</taxon>
        <taxon>Brachionidae</taxon>
        <taxon>Brachionus</taxon>
    </lineage>
</organism>
<dbReference type="EMBL" id="REGN01001120">
    <property type="protein sequence ID" value="RNA36823.1"/>
    <property type="molecule type" value="Genomic_DNA"/>
</dbReference>
<dbReference type="AlphaFoldDB" id="A0A3M7SM02"/>
<gene>
    <name evidence="1" type="ORF">BpHYR1_007430</name>
</gene>
<proteinExistence type="predicted"/>
<dbReference type="Proteomes" id="UP000276133">
    <property type="component" value="Unassembled WGS sequence"/>
</dbReference>
<evidence type="ECO:0000313" key="1">
    <source>
        <dbReference type="EMBL" id="RNA36823.1"/>
    </source>
</evidence>
<comment type="caution">
    <text evidence="1">The sequence shown here is derived from an EMBL/GenBank/DDBJ whole genome shotgun (WGS) entry which is preliminary data.</text>
</comment>
<name>A0A3M7SM02_BRAPC</name>
<sequence length="66" mass="7234">MVLFKSSGNFSFNFLRSSLSSTSDSINSGVAALRFKRGDIKVSGTKNNLELTSINIRMDCLLTKKS</sequence>